<dbReference type="Proteomes" id="UP000198694">
    <property type="component" value="Unassembled WGS sequence"/>
</dbReference>
<dbReference type="EMBL" id="FNFL01000003">
    <property type="protein sequence ID" value="SDK20359.1"/>
    <property type="molecule type" value="Genomic_DNA"/>
</dbReference>
<dbReference type="PIRSF" id="PIRSF034852">
    <property type="entry name" value="UCP034852"/>
    <property type="match status" value="1"/>
</dbReference>
<gene>
    <name evidence="2" type="ORF">SAMN05216243_2309</name>
</gene>
<comment type="similarity">
    <text evidence="1">Belongs to the HesB/IscA family.</text>
</comment>
<keyword evidence="3" id="KW-1185">Reference proteome</keyword>
<dbReference type="RefSeq" id="WP_093214245.1">
    <property type="nucleotide sequence ID" value="NZ_FNFL01000003.1"/>
</dbReference>
<dbReference type="OrthoDB" id="1645729at2"/>
<evidence type="ECO:0000313" key="2">
    <source>
        <dbReference type="EMBL" id="SDK20359.1"/>
    </source>
</evidence>
<accession>A0A1G8ZZ00</accession>
<name>A0A1G8ZZ00_9BACI</name>
<dbReference type="STRING" id="407036.SAMN05216243_2309"/>
<dbReference type="SUPFAM" id="SSF89360">
    <property type="entry name" value="HesB-like domain"/>
    <property type="match status" value="1"/>
</dbReference>
<evidence type="ECO:0000313" key="3">
    <source>
        <dbReference type="Proteomes" id="UP000198694"/>
    </source>
</evidence>
<sequence>MISITQPAAQWYIREMDLFEGDSIRFYVRYGGHSDIHRGFSLALSKGAANNPAFSTEVLGITFYVEESDAWYFADHHFHIKYKRKYDEVIYEFESKEKA</sequence>
<dbReference type="InterPro" id="IPR035903">
    <property type="entry name" value="HesB-like_dom_sf"/>
</dbReference>
<dbReference type="AlphaFoldDB" id="A0A1G8ZZ00"/>
<reference evidence="2 3" key="1">
    <citation type="submission" date="2016-10" db="EMBL/GenBank/DDBJ databases">
        <authorList>
            <person name="de Groot N.N."/>
        </authorList>
    </citation>
    <scope>NUCLEOTIDE SEQUENCE [LARGE SCALE GENOMIC DNA]</scope>
    <source>
        <strain evidence="2 3">CGMCC 1.6502</strain>
    </source>
</reference>
<proteinExistence type="inferred from homology"/>
<protein>
    <submittedName>
        <fullName evidence="2">Uncharacterized protein YneR</fullName>
    </submittedName>
</protein>
<dbReference type="InterPro" id="IPR008326">
    <property type="entry name" value="PdhI-like"/>
</dbReference>
<evidence type="ECO:0000256" key="1">
    <source>
        <dbReference type="ARBA" id="ARBA00006718"/>
    </source>
</evidence>
<organism evidence="2 3">
    <name type="scientific">Sediminibacillus albus</name>
    <dbReference type="NCBI Taxonomy" id="407036"/>
    <lineage>
        <taxon>Bacteria</taxon>
        <taxon>Bacillati</taxon>
        <taxon>Bacillota</taxon>
        <taxon>Bacilli</taxon>
        <taxon>Bacillales</taxon>
        <taxon>Bacillaceae</taxon>
        <taxon>Sediminibacillus</taxon>
    </lineage>
</organism>